<feature type="chain" id="PRO_5032684456" description="Cytochrome c domain-containing protein" evidence="1">
    <location>
        <begin position="25"/>
        <end position="681"/>
    </location>
</feature>
<keyword evidence="1" id="KW-0732">Signal</keyword>
<evidence type="ECO:0000313" key="2">
    <source>
        <dbReference type="EMBL" id="NML26916.1"/>
    </source>
</evidence>
<proteinExistence type="predicted"/>
<evidence type="ECO:0000256" key="1">
    <source>
        <dbReference type="SAM" id="SignalP"/>
    </source>
</evidence>
<sequence length="681" mass="73357">MISRWRQGLVAGVLVMWAACGAEASDVADAAWVVDPARPGAHLPPRGASLFDRLFAAPSGDRHALPFPFERLVARINRELSPAAPGGLPPLKAVLLPLGRSLQRTAAAPDYFRFPRVVVAVDAPPAAGSSLLLKDRLYIGYQEKSAVLEVISYNEEAGRFEFQLVKDYRAGGQPRVFQANRNICFACHQNGAPIFSRALWDETNANPAIAARLKATGRRYYGVPPERGVDLPYAIDVAVRRANRLALAQRLWREGCGDGEAGWRCRAGLWQAALRLRLGDDRRLPPDAAFEEVSAAPLRRTAARNWPAGLALGRPDLPNRNPLPDGAAWPSSPAEQVARSNVAAIFDPLLPRAAEQVWRSDSPQAVDEAVEAVAGFVVDGRWPGLMAALARRAAALPRLVIALECTQPASGPERECLGADGSRLRLDPAAGRVEGLRLAGGLPHPAFTLRPATALRLAGGNWLERLDMSGLKNGNGTLRLVLRDDHAALAAAFRRLAGQPSWQALLDGRPLPREALLNALLLELGERLPPSASGTLPVPQLELPAALPTTETRGLAPSLAAFHAWCAACHWSAETFPPNFLQGPAETLEARLRQCAPRIYVRLAMASLPRAQRAKTPMPPETMLPAFGTHAEAWAQGAERAALEATIRRMLVAESGREPDLPTLLAGGYEALRPCLAPARP</sequence>
<reference evidence="2 3" key="1">
    <citation type="submission" date="2020-04" db="EMBL/GenBank/DDBJ databases">
        <title>Zoogloea sp. G-4-1-14 isolated from soil.</title>
        <authorList>
            <person name="Dahal R.H."/>
        </authorList>
    </citation>
    <scope>NUCLEOTIDE SEQUENCE [LARGE SCALE GENOMIC DNA]</scope>
    <source>
        <strain evidence="2 3">G-4-1-14</strain>
    </source>
</reference>
<dbReference type="Proteomes" id="UP000580043">
    <property type="component" value="Unassembled WGS sequence"/>
</dbReference>
<comment type="caution">
    <text evidence="2">The sequence shown here is derived from an EMBL/GenBank/DDBJ whole genome shotgun (WGS) entry which is preliminary data.</text>
</comment>
<dbReference type="AlphaFoldDB" id="A0A848G7R2"/>
<protein>
    <recommendedName>
        <fullName evidence="4">Cytochrome c domain-containing protein</fullName>
    </recommendedName>
</protein>
<organism evidence="2 3">
    <name type="scientific">Zoogloea dura</name>
    <dbReference type="NCBI Taxonomy" id="2728840"/>
    <lineage>
        <taxon>Bacteria</taxon>
        <taxon>Pseudomonadati</taxon>
        <taxon>Pseudomonadota</taxon>
        <taxon>Betaproteobacteria</taxon>
        <taxon>Rhodocyclales</taxon>
        <taxon>Zoogloeaceae</taxon>
        <taxon>Zoogloea</taxon>
    </lineage>
</organism>
<name>A0A848G7R2_9RHOO</name>
<dbReference type="PROSITE" id="PS51257">
    <property type="entry name" value="PROKAR_LIPOPROTEIN"/>
    <property type="match status" value="1"/>
</dbReference>
<evidence type="ECO:0008006" key="4">
    <source>
        <dbReference type="Google" id="ProtNLM"/>
    </source>
</evidence>
<evidence type="ECO:0000313" key="3">
    <source>
        <dbReference type="Proteomes" id="UP000580043"/>
    </source>
</evidence>
<keyword evidence="3" id="KW-1185">Reference proteome</keyword>
<dbReference type="RefSeq" id="WP_169146456.1">
    <property type="nucleotide sequence ID" value="NZ_JABBGA010000011.1"/>
</dbReference>
<gene>
    <name evidence="2" type="ORF">HHL15_14270</name>
</gene>
<feature type="signal peptide" evidence="1">
    <location>
        <begin position="1"/>
        <end position="24"/>
    </location>
</feature>
<accession>A0A848G7R2</accession>
<dbReference type="EMBL" id="JABBGA010000011">
    <property type="protein sequence ID" value="NML26916.1"/>
    <property type="molecule type" value="Genomic_DNA"/>
</dbReference>